<keyword evidence="2" id="KW-0413">Isomerase</keyword>
<name>A0A1Y5SF69_9RHOB</name>
<dbReference type="AlphaFoldDB" id="A0A1Y5SF69"/>
<dbReference type="InterPro" id="IPR013078">
    <property type="entry name" value="His_Pase_superF_clade-1"/>
</dbReference>
<keyword evidence="3" id="KW-1185">Reference proteome</keyword>
<dbReference type="SMART" id="SM00855">
    <property type="entry name" value="PGAM"/>
    <property type="match status" value="1"/>
</dbReference>
<protein>
    <submittedName>
        <fullName evidence="2">2,3-bisphosphoglycerate-dependent phosphoglycerate mutase</fullName>
        <ecNumber evidence="2">5.4.2.11</ecNumber>
    </submittedName>
</protein>
<evidence type="ECO:0000256" key="1">
    <source>
        <dbReference type="PIRSR" id="PIRSR613078-2"/>
    </source>
</evidence>
<dbReference type="Pfam" id="PF00300">
    <property type="entry name" value="His_Phos_1"/>
    <property type="match status" value="1"/>
</dbReference>
<reference evidence="2 3" key="1">
    <citation type="submission" date="2017-03" db="EMBL/GenBank/DDBJ databases">
        <authorList>
            <person name="Afonso C.L."/>
            <person name="Miller P.J."/>
            <person name="Scott M.A."/>
            <person name="Spackman E."/>
            <person name="Goraichik I."/>
            <person name="Dimitrov K.M."/>
            <person name="Suarez D.L."/>
            <person name="Swayne D.E."/>
        </authorList>
    </citation>
    <scope>NUCLEOTIDE SEQUENCE [LARGE SCALE GENOMIC DNA]</scope>
    <source>
        <strain evidence="2 3">CECT 7680</strain>
    </source>
</reference>
<evidence type="ECO:0000313" key="3">
    <source>
        <dbReference type="Proteomes" id="UP000193409"/>
    </source>
</evidence>
<accession>A0A1Y5SF69</accession>
<dbReference type="Gene3D" id="3.40.50.1240">
    <property type="entry name" value="Phosphoglycerate mutase-like"/>
    <property type="match status" value="1"/>
</dbReference>
<feature type="binding site" evidence="1">
    <location>
        <position position="59"/>
    </location>
    <ligand>
        <name>substrate</name>
    </ligand>
</feature>
<organism evidence="2 3">
    <name type="scientific">Pseudoruegeria aquimaris</name>
    <dbReference type="NCBI Taxonomy" id="393663"/>
    <lineage>
        <taxon>Bacteria</taxon>
        <taxon>Pseudomonadati</taxon>
        <taxon>Pseudomonadota</taxon>
        <taxon>Alphaproteobacteria</taxon>
        <taxon>Rhodobacterales</taxon>
        <taxon>Roseobacteraceae</taxon>
        <taxon>Pseudoruegeria</taxon>
    </lineage>
</organism>
<dbReference type="OrthoDB" id="9810154at2"/>
<dbReference type="PANTHER" id="PTHR47623">
    <property type="entry name" value="OS09G0287300 PROTEIN"/>
    <property type="match status" value="1"/>
</dbReference>
<evidence type="ECO:0000313" key="2">
    <source>
        <dbReference type="EMBL" id="SLN38173.1"/>
    </source>
</evidence>
<dbReference type="EC" id="5.4.2.11" evidence="2"/>
<dbReference type="GO" id="GO:0004619">
    <property type="term" value="F:phosphoglycerate mutase activity"/>
    <property type="evidence" value="ECO:0007669"/>
    <property type="project" value="UniProtKB-EC"/>
</dbReference>
<dbReference type="EMBL" id="FWFQ01000011">
    <property type="protein sequence ID" value="SLN38173.1"/>
    <property type="molecule type" value="Genomic_DNA"/>
</dbReference>
<dbReference type="Proteomes" id="UP000193409">
    <property type="component" value="Unassembled WGS sequence"/>
</dbReference>
<dbReference type="SUPFAM" id="SSF53254">
    <property type="entry name" value="Phosphoglycerate mutase-like"/>
    <property type="match status" value="1"/>
</dbReference>
<gene>
    <name evidence="2" type="primary">gpmA</name>
    <name evidence="2" type="ORF">PSA7680_01871</name>
</gene>
<proteinExistence type="predicted"/>
<sequence length="168" mass="18490">MTLRLILTRHAKSAWDDPLADDHDRKLNDRGTRAATAIGAWLARQGYVPRQVISSSATRTRETWALIAEQLEAPPEASFTRRLYHAPALRMLSVLQEATAPCVLMLGHNPGIADFAEQILAEPVKDGAYFQYPTCATAVVDFTASSWAQVQTGTGELVDFIVPRRLTG</sequence>
<dbReference type="InterPro" id="IPR029033">
    <property type="entry name" value="His_PPase_superfam"/>
</dbReference>
<dbReference type="PANTHER" id="PTHR47623:SF1">
    <property type="entry name" value="OS09G0287300 PROTEIN"/>
    <property type="match status" value="1"/>
</dbReference>
<dbReference type="RefSeq" id="WP_085868431.1">
    <property type="nucleotide sequence ID" value="NZ_FWFQ01000011.1"/>
</dbReference>